<dbReference type="InterPro" id="IPR040475">
    <property type="entry name" value="SGBP_B_XBD"/>
</dbReference>
<comment type="caution">
    <text evidence="3">The sequence shown here is derived from an EMBL/GenBank/DDBJ whole genome shotgun (WGS) entry which is preliminary data.</text>
</comment>
<protein>
    <submittedName>
        <fullName evidence="3">Glycan-binding surface protein</fullName>
    </submittedName>
</protein>
<keyword evidence="4" id="KW-1185">Reference proteome</keyword>
<feature type="signal peptide" evidence="1">
    <location>
        <begin position="1"/>
        <end position="26"/>
    </location>
</feature>
<dbReference type="InterPro" id="IPR013783">
    <property type="entry name" value="Ig-like_fold"/>
</dbReference>
<dbReference type="Proteomes" id="UP001207337">
    <property type="component" value="Unassembled WGS sequence"/>
</dbReference>
<evidence type="ECO:0000313" key="3">
    <source>
        <dbReference type="EMBL" id="MCW9712214.1"/>
    </source>
</evidence>
<evidence type="ECO:0000313" key="4">
    <source>
        <dbReference type="Proteomes" id="UP001207337"/>
    </source>
</evidence>
<sequence length="416" mass="44311">MSKRISTGGIAVLVLTAMLVMQGCQDNSVSNTGDYDDPVSITGIRYTSPDSTTDIKQVGPGDVVALEGNNMDAVANVYFNGYEATFNPALAAKSHMVVTIPADMPFGEMDPEASYMNQIKVSNSVSEDSLEFPVLPPPPQINRISDEFAEAGKEITLNGQYLYLITEIIFPGNVEATDYQSVADGSSLKVTVPEGATSGEIKMSSSSGTSTSSPGARFRDPTGMICNFDDVFSYQWWSAALSSDASLYPGNEGQYAMLEVSNLAGGDGSWWNGGRSINLNPTQWIEASNLGENPSNFAVKFEINVEGAWEQGTLLVRAANPWTYTARYAPWKGENGNINSFATNGWQTVQIPLSDFKTANSEGLNGAGTALPSLADMLPDGEAPSAGIMLVNNGENAISQLSMAIDNIRVVRIAGP</sequence>
<keyword evidence="1" id="KW-0732">Signal</keyword>
<proteinExistence type="predicted"/>
<feature type="domain" description="Surface glycan-binding protein B xyloglucan binding" evidence="2">
    <location>
        <begin position="218"/>
        <end position="412"/>
    </location>
</feature>
<reference evidence="3 4" key="1">
    <citation type="submission" date="2021-11" db="EMBL/GenBank/DDBJ databases">
        <title>Aliifidinibius sp. nov., a new bacterium isolated from saline soil.</title>
        <authorList>
            <person name="Galisteo C."/>
            <person name="De La Haba R."/>
            <person name="Sanchez-Porro C."/>
            <person name="Ventosa A."/>
        </authorList>
    </citation>
    <scope>NUCLEOTIDE SEQUENCE [LARGE SCALE GENOMIC DNA]</scope>
    <source>
        <strain evidence="3 4">KACC 190600</strain>
    </source>
</reference>
<name>A0ABT3PWH6_9BACT</name>
<gene>
    <name evidence="3" type="ORF">LQ318_04770</name>
</gene>
<dbReference type="EMBL" id="JAJNDC010000001">
    <property type="protein sequence ID" value="MCW9712214.1"/>
    <property type="molecule type" value="Genomic_DNA"/>
</dbReference>
<dbReference type="RefSeq" id="WP_265787991.1">
    <property type="nucleotide sequence ID" value="NZ_BAABRS010000001.1"/>
</dbReference>
<dbReference type="Pfam" id="PF18329">
    <property type="entry name" value="SGBP_B_XBD"/>
    <property type="match status" value="1"/>
</dbReference>
<organism evidence="3 4">
    <name type="scientific">Fodinibius salicampi</name>
    <dbReference type="NCBI Taxonomy" id="1920655"/>
    <lineage>
        <taxon>Bacteria</taxon>
        <taxon>Pseudomonadati</taxon>
        <taxon>Balneolota</taxon>
        <taxon>Balneolia</taxon>
        <taxon>Balneolales</taxon>
        <taxon>Balneolaceae</taxon>
        <taxon>Fodinibius</taxon>
    </lineage>
</organism>
<feature type="chain" id="PRO_5046979864" evidence="1">
    <location>
        <begin position="27"/>
        <end position="416"/>
    </location>
</feature>
<evidence type="ECO:0000259" key="2">
    <source>
        <dbReference type="Pfam" id="PF18329"/>
    </source>
</evidence>
<accession>A0ABT3PWH6</accession>
<evidence type="ECO:0000256" key="1">
    <source>
        <dbReference type="SAM" id="SignalP"/>
    </source>
</evidence>
<dbReference type="PROSITE" id="PS51257">
    <property type="entry name" value="PROKAR_LIPOPROTEIN"/>
    <property type="match status" value="1"/>
</dbReference>
<dbReference type="Gene3D" id="2.60.40.10">
    <property type="entry name" value="Immunoglobulins"/>
    <property type="match status" value="2"/>
</dbReference>